<evidence type="ECO:0000256" key="1">
    <source>
        <dbReference type="ARBA" id="ARBA00009437"/>
    </source>
</evidence>
<dbReference type="PROSITE" id="PS50931">
    <property type="entry name" value="HTH_LYSR"/>
    <property type="match status" value="1"/>
</dbReference>
<dbReference type="InterPro" id="IPR036388">
    <property type="entry name" value="WH-like_DNA-bd_sf"/>
</dbReference>
<feature type="domain" description="HTH lysR-type" evidence="5">
    <location>
        <begin position="1"/>
        <end position="60"/>
    </location>
</feature>
<dbReference type="Proteomes" id="UP000838160">
    <property type="component" value="Unassembled WGS sequence"/>
</dbReference>
<evidence type="ECO:0000313" key="7">
    <source>
        <dbReference type="Proteomes" id="UP000838160"/>
    </source>
</evidence>
<dbReference type="PANTHER" id="PTHR30126:SF93">
    <property type="entry name" value="HTH LYSR-TYPE DOMAIN-CONTAINING PROTEIN"/>
    <property type="match status" value="1"/>
</dbReference>
<dbReference type="SUPFAM" id="SSF46785">
    <property type="entry name" value="Winged helix' DNA-binding domain"/>
    <property type="match status" value="1"/>
</dbReference>
<evidence type="ECO:0000259" key="5">
    <source>
        <dbReference type="PROSITE" id="PS50931"/>
    </source>
</evidence>
<dbReference type="RefSeq" id="WP_237486273.1">
    <property type="nucleotide sequence ID" value="NZ_CAKLCM010000003.1"/>
</dbReference>
<proteinExistence type="inferred from homology"/>
<protein>
    <recommendedName>
        <fullName evidence="5">HTH lysR-type domain-containing protein</fullName>
    </recommendedName>
</protein>
<sequence>MKLQFDYIVSFVTVVDEGSFSLAAKKLGKSQSTVSTAIQNLEADLGVELFNRQGGKATTTNKGKQFYELSYSLVAKFKDLMTKADHLATADRIVYRVGVDPMVFNQQTKQALLDFSETFHNIDLVIMTKPSFVLGDYLMEGKLDLAIGNPYYKGELDFHIDELFPVNCWWVHHKELVIDQSRDVNRLLLIDGCEQLLNVSKLSSKNLWHLDDLSTITDLCCDKKGIALLPEHYIQTYYRREQLSLLRGHPEFYGKKICASLFWAEHSDFAPYRKWFKNRLKPVTTQLAPEVMI</sequence>
<keyword evidence="2" id="KW-0805">Transcription regulation</keyword>
<comment type="caution">
    <text evidence="6">The sequence shown here is derived from an EMBL/GenBank/DDBJ whole genome shotgun (WGS) entry which is preliminary data.</text>
</comment>
<dbReference type="InterPro" id="IPR005119">
    <property type="entry name" value="LysR_subst-bd"/>
</dbReference>
<name>A0ABM8ZMD1_9VIBR</name>
<keyword evidence="3" id="KW-0238">DNA-binding</keyword>
<dbReference type="Pfam" id="PF03466">
    <property type="entry name" value="LysR_substrate"/>
    <property type="match status" value="1"/>
</dbReference>
<dbReference type="Pfam" id="PF00126">
    <property type="entry name" value="HTH_1"/>
    <property type="match status" value="1"/>
</dbReference>
<dbReference type="InterPro" id="IPR036390">
    <property type="entry name" value="WH_DNA-bd_sf"/>
</dbReference>
<accession>A0ABM8ZMD1</accession>
<evidence type="ECO:0000313" key="6">
    <source>
        <dbReference type="EMBL" id="CAH0529694.1"/>
    </source>
</evidence>
<reference evidence="6" key="1">
    <citation type="submission" date="2021-12" db="EMBL/GenBank/DDBJ databases">
        <authorList>
            <person name="Rodrigo-Torres L."/>
            <person name="Arahal R. D."/>
            <person name="Lucena T."/>
        </authorList>
    </citation>
    <scope>NUCLEOTIDE SEQUENCE</scope>
    <source>
        <strain evidence="6">CECT 8226</strain>
    </source>
</reference>
<keyword evidence="4" id="KW-0804">Transcription</keyword>
<keyword evidence="7" id="KW-1185">Reference proteome</keyword>
<organism evidence="6 7">
    <name type="scientific">Vibrio hippocampi</name>
    <dbReference type="NCBI Taxonomy" id="654686"/>
    <lineage>
        <taxon>Bacteria</taxon>
        <taxon>Pseudomonadati</taxon>
        <taxon>Pseudomonadota</taxon>
        <taxon>Gammaproteobacteria</taxon>
        <taxon>Vibrionales</taxon>
        <taxon>Vibrionaceae</taxon>
        <taxon>Vibrio</taxon>
    </lineage>
</organism>
<dbReference type="PRINTS" id="PR00039">
    <property type="entry name" value="HTHLYSR"/>
</dbReference>
<evidence type="ECO:0000256" key="4">
    <source>
        <dbReference type="ARBA" id="ARBA00023163"/>
    </source>
</evidence>
<comment type="similarity">
    <text evidence="1">Belongs to the LysR transcriptional regulatory family.</text>
</comment>
<dbReference type="EMBL" id="CAKLCM010000003">
    <property type="protein sequence ID" value="CAH0529694.1"/>
    <property type="molecule type" value="Genomic_DNA"/>
</dbReference>
<gene>
    <name evidence="6" type="ORF">VHP8226_03449</name>
</gene>
<dbReference type="SUPFAM" id="SSF53850">
    <property type="entry name" value="Periplasmic binding protein-like II"/>
    <property type="match status" value="1"/>
</dbReference>
<dbReference type="InterPro" id="IPR000847">
    <property type="entry name" value="LysR_HTH_N"/>
</dbReference>
<evidence type="ECO:0000256" key="3">
    <source>
        <dbReference type="ARBA" id="ARBA00023125"/>
    </source>
</evidence>
<evidence type="ECO:0000256" key="2">
    <source>
        <dbReference type="ARBA" id="ARBA00023015"/>
    </source>
</evidence>
<dbReference type="Gene3D" id="1.10.10.10">
    <property type="entry name" value="Winged helix-like DNA-binding domain superfamily/Winged helix DNA-binding domain"/>
    <property type="match status" value="1"/>
</dbReference>
<dbReference type="PANTHER" id="PTHR30126">
    <property type="entry name" value="HTH-TYPE TRANSCRIPTIONAL REGULATOR"/>
    <property type="match status" value="1"/>
</dbReference>